<dbReference type="AlphaFoldDB" id="A0A0K0D2F9"/>
<dbReference type="WBParaSite" id="ACAC_0000425401-mRNA-1">
    <property type="protein sequence ID" value="ACAC_0000425401-mRNA-1"/>
    <property type="gene ID" value="ACAC_0000425401"/>
</dbReference>
<dbReference type="Proteomes" id="UP000035642">
    <property type="component" value="Unassembled WGS sequence"/>
</dbReference>
<accession>A0A0K0D2F9</accession>
<proteinExistence type="predicted"/>
<organism evidence="1 2">
    <name type="scientific">Angiostrongylus cantonensis</name>
    <name type="common">Rat lungworm</name>
    <dbReference type="NCBI Taxonomy" id="6313"/>
    <lineage>
        <taxon>Eukaryota</taxon>
        <taxon>Metazoa</taxon>
        <taxon>Ecdysozoa</taxon>
        <taxon>Nematoda</taxon>
        <taxon>Chromadorea</taxon>
        <taxon>Rhabditida</taxon>
        <taxon>Rhabditina</taxon>
        <taxon>Rhabditomorpha</taxon>
        <taxon>Strongyloidea</taxon>
        <taxon>Metastrongylidae</taxon>
        <taxon>Angiostrongylus</taxon>
    </lineage>
</organism>
<reference evidence="1" key="1">
    <citation type="submission" date="2012-09" db="EMBL/GenBank/DDBJ databases">
        <authorList>
            <person name="Martin A.A."/>
        </authorList>
    </citation>
    <scope>NUCLEOTIDE SEQUENCE</scope>
</reference>
<dbReference type="STRING" id="6313.A0A0K0D2F9"/>
<dbReference type="PANTHER" id="PTHR21523:SF44">
    <property type="entry name" value="MLT-TEN (MLT-10) RELATED"/>
    <property type="match status" value="1"/>
</dbReference>
<dbReference type="PANTHER" id="PTHR21523">
    <property type="match status" value="1"/>
</dbReference>
<dbReference type="InterPro" id="IPR006954">
    <property type="entry name" value="Mlt-10-like"/>
</dbReference>
<reference evidence="2" key="2">
    <citation type="submission" date="2017-02" db="UniProtKB">
        <authorList>
            <consortium name="WormBaseParasite"/>
        </authorList>
    </citation>
    <scope>IDENTIFICATION</scope>
</reference>
<dbReference type="Pfam" id="PF04870">
    <property type="entry name" value="Moulting_cycle"/>
    <property type="match status" value="1"/>
</dbReference>
<evidence type="ECO:0000313" key="1">
    <source>
        <dbReference type="Proteomes" id="UP000035642"/>
    </source>
</evidence>
<protein>
    <submittedName>
        <fullName evidence="2">RNA-dependent RNA polymerase</fullName>
    </submittedName>
</protein>
<evidence type="ECO:0000313" key="2">
    <source>
        <dbReference type="WBParaSite" id="ACAC_0000425401-mRNA-1"/>
    </source>
</evidence>
<sequence length="310" mass="35999">LSNDSRSETEEPPFVQKLHYVVKARKLKLNMKKKKVAIYNKKQIERRFHFKRNSLNLKPMGAQATTLIRFKEYRSRRMKRSVYRLVLNGVSDKRRADRLQPLMPPLVKEAYNMMRMLEGKSKGTSDSSNMKFLSPRIGAIMPDKNEVKGSLSPSLLPFYKDDSEEQLLPIPKLLDAAGMTEKDRDDILETVMEIAGARQVIDDAMKMLSNTELLGMQGELKDVTEKMMRMFAKMERTFTIKQKADMKRRGYTFLEKHQLRSLHNQNELAKHRSELDFDIDEYGKQSHSEREEALWLRLAEIAANGTVSLP</sequence>
<name>A0A0K0D2F9_ANGCA</name>
<keyword evidence="1" id="KW-1185">Reference proteome</keyword>